<comment type="caution">
    <text evidence="3">The sequence shown here is derived from an EMBL/GenBank/DDBJ whole genome shotgun (WGS) entry which is preliminary data.</text>
</comment>
<evidence type="ECO:0000313" key="4">
    <source>
        <dbReference type="Proteomes" id="UP000637578"/>
    </source>
</evidence>
<dbReference type="PANTHER" id="PTHR34136:SF1">
    <property type="entry name" value="UDP-N-ACETYL-D-MANNOSAMINURONIC ACID TRANSFERASE"/>
    <property type="match status" value="1"/>
</dbReference>
<keyword evidence="2 3" id="KW-0808">Transferase</keyword>
<name>A0A8J3CAI3_9PSEU</name>
<dbReference type="EMBL" id="BMMK01000008">
    <property type="protein sequence ID" value="GGM50888.1"/>
    <property type="molecule type" value="Genomic_DNA"/>
</dbReference>
<sequence length="231" mass="26038">MREIEFLLDRDEPDTVAFVNAHSLNLAVRDHAYRSALHDCSLVLNDGVGLAIAARLWGSSFPDNLNGTDLSPAVLRMVVDRGLTVFLLGGRPGVAERDAERLPRSFPGLRIVGTHHGYFGPGETEQVVRRIRDSGAQVLFAALGNPRQELFLHRHLPDTGARLGVSVGAFFDIFFGRFPRAPQWMRRLRLEWLHRLRLEPRRLFGRYVIGNPLFLARVVGERVRTLSAWKG</sequence>
<dbReference type="Proteomes" id="UP000637578">
    <property type="component" value="Unassembled WGS sequence"/>
</dbReference>
<keyword evidence="1" id="KW-0328">Glycosyltransferase</keyword>
<dbReference type="AlphaFoldDB" id="A0A8J3CAI3"/>
<keyword evidence="4" id="KW-1185">Reference proteome</keyword>
<dbReference type="NCBIfam" id="TIGR00696">
    <property type="entry name" value="wecG_tagA_cpsF"/>
    <property type="match status" value="1"/>
</dbReference>
<protein>
    <submittedName>
        <fullName evidence="3">UDP-N-acetyl-D-mannosaminuronic acid transferase</fullName>
    </submittedName>
</protein>
<organism evidence="3 4">
    <name type="scientific">Longimycelium tulufanense</name>
    <dbReference type="NCBI Taxonomy" id="907463"/>
    <lineage>
        <taxon>Bacteria</taxon>
        <taxon>Bacillati</taxon>
        <taxon>Actinomycetota</taxon>
        <taxon>Actinomycetes</taxon>
        <taxon>Pseudonocardiales</taxon>
        <taxon>Pseudonocardiaceae</taxon>
        <taxon>Longimycelium</taxon>
    </lineage>
</organism>
<dbReference type="CDD" id="cd06533">
    <property type="entry name" value="Glyco_transf_WecG_TagA"/>
    <property type="match status" value="1"/>
</dbReference>
<reference evidence="3" key="2">
    <citation type="submission" date="2020-09" db="EMBL/GenBank/DDBJ databases">
        <authorList>
            <person name="Sun Q."/>
            <person name="Zhou Y."/>
        </authorList>
    </citation>
    <scope>NUCLEOTIDE SEQUENCE</scope>
    <source>
        <strain evidence="3">CGMCC 4.5737</strain>
    </source>
</reference>
<dbReference type="Pfam" id="PF03808">
    <property type="entry name" value="Glyco_tran_WecG"/>
    <property type="match status" value="1"/>
</dbReference>
<dbReference type="InterPro" id="IPR004629">
    <property type="entry name" value="WecG_TagA_CpsF"/>
</dbReference>
<evidence type="ECO:0000313" key="3">
    <source>
        <dbReference type="EMBL" id="GGM50888.1"/>
    </source>
</evidence>
<gene>
    <name evidence="3" type="ORF">GCM10012275_22200</name>
</gene>
<reference evidence="3" key="1">
    <citation type="journal article" date="2014" name="Int. J. Syst. Evol. Microbiol.">
        <title>Complete genome sequence of Corynebacterium casei LMG S-19264T (=DSM 44701T), isolated from a smear-ripened cheese.</title>
        <authorList>
            <consortium name="US DOE Joint Genome Institute (JGI-PGF)"/>
            <person name="Walter F."/>
            <person name="Albersmeier A."/>
            <person name="Kalinowski J."/>
            <person name="Ruckert C."/>
        </authorList>
    </citation>
    <scope>NUCLEOTIDE SEQUENCE</scope>
    <source>
        <strain evidence="3">CGMCC 4.5737</strain>
    </source>
</reference>
<dbReference type="GO" id="GO:0016758">
    <property type="term" value="F:hexosyltransferase activity"/>
    <property type="evidence" value="ECO:0007669"/>
    <property type="project" value="TreeGrafter"/>
</dbReference>
<dbReference type="PANTHER" id="PTHR34136">
    <property type="match status" value="1"/>
</dbReference>
<evidence type="ECO:0000256" key="2">
    <source>
        <dbReference type="ARBA" id="ARBA00022679"/>
    </source>
</evidence>
<accession>A0A8J3CAI3</accession>
<proteinExistence type="predicted"/>
<evidence type="ECO:0000256" key="1">
    <source>
        <dbReference type="ARBA" id="ARBA00022676"/>
    </source>
</evidence>